<evidence type="ECO:0000256" key="1">
    <source>
        <dbReference type="ARBA" id="ARBA00022714"/>
    </source>
</evidence>
<dbReference type="RefSeq" id="WP_220634530.1">
    <property type="nucleotide sequence ID" value="NZ_CAJQUM010000001.1"/>
</dbReference>
<evidence type="ECO:0000313" key="7">
    <source>
        <dbReference type="Proteomes" id="UP000742786"/>
    </source>
</evidence>
<dbReference type="Gene3D" id="2.102.10.10">
    <property type="entry name" value="Rieske [2Fe-2S] iron-sulphur domain"/>
    <property type="match status" value="1"/>
</dbReference>
<dbReference type="Proteomes" id="UP000742786">
    <property type="component" value="Unassembled WGS sequence"/>
</dbReference>
<sequence>MTKWIIVAEQAEFLPGTCRAVDVGGTPVAVFNIDGNYYAIADECTHQAGTLSDGETDGLEIICPLHGARFSLVTGAALTPPAYEPVATFPVRIEMGLVQVGDDSS</sequence>
<accession>A0A916J1L4</accession>
<dbReference type="AlphaFoldDB" id="A0A916J1L4"/>
<dbReference type="InterPro" id="IPR017941">
    <property type="entry name" value="Rieske_2Fe-2S"/>
</dbReference>
<dbReference type="InterPro" id="IPR036922">
    <property type="entry name" value="Rieske_2Fe-2S_sf"/>
</dbReference>
<evidence type="ECO:0000256" key="4">
    <source>
        <dbReference type="ARBA" id="ARBA00023014"/>
    </source>
</evidence>
<evidence type="ECO:0000259" key="5">
    <source>
        <dbReference type="PROSITE" id="PS51296"/>
    </source>
</evidence>
<keyword evidence="1" id="KW-0001">2Fe-2S</keyword>
<dbReference type="EMBL" id="CAJQUM010000001">
    <property type="protein sequence ID" value="CAG4882460.1"/>
    <property type="molecule type" value="Genomic_DNA"/>
</dbReference>
<gene>
    <name evidence="6" type="primary">ndoA</name>
    <name evidence="6" type="ORF">GTOL_10342</name>
</gene>
<keyword evidence="3" id="KW-0408">Iron</keyword>
<keyword evidence="7" id="KW-1185">Reference proteome</keyword>
<dbReference type="SUPFAM" id="SSF50022">
    <property type="entry name" value="ISP domain"/>
    <property type="match status" value="1"/>
</dbReference>
<evidence type="ECO:0000256" key="3">
    <source>
        <dbReference type="ARBA" id="ARBA00023004"/>
    </source>
</evidence>
<reference evidence="6" key="1">
    <citation type="submission" date="2021-04" db="EMBL/GenBank/DDBJ databases">
        <authorList>
            <person name="Hornung B."/>
        </authorList>
    </citation>
    <scope>NUCLEOTIDE SEQUENCE</scope>
    <source>
        <strain evidence="6">G5G6</strain>
    </source>
</reference>
<dbReference type="PROSITE" id="PS51296">
    <property type="entry name" value="RIESKE"/>
    <property type="match status" value="1"/>
</dbReference>
<dbReference type="CDD" id="cd03528">
    <property type="entry name" value="Rieske_RO_ferredoxin"/>
    <property type="match status" value="1"/>
</dbReference>
<name>A0A916J1L4_9PROT</name>
<comment type="caution">
    <text evidence="6">The sequence shown here is derived from an EMBL/GenBank/DDBJ whole genome shotgun (WGS) entry which is preliminary data.</text>
</comment>
<dbReference type="PANTHER" id="PTHR21496:SF23">
    <property type="entry name" value="3-PHENYLPROPIONATE_CINNAMIC ACID DIOXYGENASE FERREDOXIN SUBUNIT"/>
    <property type="match status" value="1"/>
</dbReference>
<feature type="domain" description="Rieske" evidence="5">
    <location>
        <begin position="5"/>
        <end position="100"/>
    </location>
</feature>
<protein>
    <submittedName>
        <fullName evidence="6">Naphthalene 1,2-dioxygenase system, ferredoxin component</fullName>
    </submittedName>
</protein>
<dbReference type="PANTHER" id="PTHR21496">
    <property type="entry name" value="FERREDOXIN-RELATED"/>
    <property type="match status" value="1"/>
</dbReference>
<dbReference type="Pfam" id="PF00355">
    <property type="entry name" value="Rieske"/>
    <property type="match status" value="1"/>
</dbReference>
<organism evidence="6 7">
    <name type="scientific">Georgfuchsia toluolica</name>
    <dbReference type="NCBI Taxonomy" id="424218"/>
    <lineage>
        <taxon>Bacteria</taxon>
        <taxon>Pseudomonadati</taxon>
        <taxon>Pseudomonadota</taxon>
        <taxon>Betaproteobacteria</taxon>
        <taxon>Nitrosomonadales</taxon>
        <taxon>Sterolibacteriaceae</taxon>
        <taxon>Georgfuchsia</taxon>
    </lineage>
</organism>
<dbReference type="GO" id="GO:0046872">
    <property type="term" value="F:metal ion binding"/>
    <property type="evidence" value="ECO:0007669"/>
    <property type="project" value="UniProtKB-KW"/>
</dbReference>
<keyword evidence="4" id="KW-0411">Iron-sulfur</keyword>
<evidence type="ECO:0000256" key="2">
    <source>
        <dbReference type="ARBA" id="ARBA00022723"/>
    </source>
</evidence>
<dbReference type="GO" id="GO:0051537">
    <property type="term" value="F:2 iron, 2 sulfur cluster binding"/>
    <property type="evidence" value="ECO:0007669"/>
    <property type="project" value="UniProtKB-KW"/>
</dbReference>
<evidence type="ECO:0000313" key="6">
    <source>
        <dbReference type="EMBL" id="CAG4882460.1"/>
    </source>
</evidence>
<proteinExistence type="predicted"/>
<keyword evidence="2" id="KW-0479">Metal-binding</keyword>